<keyword evidence="3" id="KW-1185">Reference proteome</keyword>
<dbReference type="EMBL" id="JAVDWO010000001">
    <property type="protein sequence ID" value="MDR7191525.1"/>
    <property type="molecule type" value="Genomic_DNA"/>
</dbReference>
<gene>
    <name evidence="2" type="ORF">J2W68_000227</name>
</gene>
<dbReference type="Pfam" id="PF12680">
    <property type="entry name" value="SnoaL_2"/>
    <property type="match status" value="1"/>
</dbReference>
<feature type="domain" description="SnoaL-like" evidence="1">
    <location>
        <begin position="9"/>
        <end position="99"/>
    </location>
</feature>
<dbReference type="Proteomes" id="UP001256588">
    <property type="component" value="Unassembled WGS sequence"/>
</dbReference>
<reference evidence="2 3" key="1">
    <citation type="submission" date="2023-07" db="EMBL/GenBank/DDBJ databases">
        <title>Sorghum-associated microbial communities from plants grown in Nebraska, USA.</title>
        <authorList>
            <person name="Schachtman D."/>
        </authorList>
    </citation>
    <scope>NUCLEOTIDE SEQUENCE [LARGE SCALE GENOMIC DNA]</scope>
    <source>
        <strain evidence="2 3">4099</strain>
    </source>
</reference>
<comment type="caution">
    <text evidence="2">The sequence shown here is derived from an EMBL/GenBank/DDBJ whole genome shotgun (WGS) entry which is preliminary data.</text>
</comment>
<dbReference type="InterPro" id="IPR037401">
    <property type="entry name" value="SnoaL-like"/>
</dbReference>
<evidence type="ECO:0000313" key="3">
    <source>
        <dbReference type="Proteomes" id="UP001256588"/>
    </source>
</evidence>
<evidence type="ECO:0000313" key="2">
    <source>
        <dbReference type="EMBL" id="MDR7191525.1"/>
    </source>
</evidence>
<dbReference type="InterPro" id="IPR032710">
    <property type="entry name" value="NTF2-like_dom_sf"/>
</dbReference>
<dbReference type="Gene3D" id="3.10.450.50">
    <property type="match status" value="1"/>
</dbReference>
<dbReference type="RefSeq" id="WP_310231841.1">
    <property type="nucleotide sequence ID" value="NZ_JAVDWO010000001.1"/>
</dbReference>
<proteinExistence type="predicted"/>
<dbReference type="SUPFAM" id="SSF54427">
    <property type="entry name" value="NTF2-like"/>
    <property type="match status" value="1"/>
</dbReference>
<name>A0ABU1XTG5_9GAMM</name>
<protein>
    <submittedName>
        <fullName evidence="2">Ketosteroid isomerase-like protein</fullName>
    </submittedName>
</protein>
<evidence type="ECO:0000259" key="1">
    <source>
        <dbReference type="Pfam" id="PF12680"/>
    </source>
</evidence>
<organism evidence="2 3">
    <name type="scientific">Luteimonas terrae</name>
    <dbReference type="NCBI Taxonomy" id="1530191"/>
    <lineage>
        <taxon>Bacteria</taxon>
        <taxon>Pseudomonadati</taxon>
        <taxon>Pseudomonadota</taxon>
        <taxon>Gammaproteobacteria</taxon>
        <taxon>Lysobacterales</taxon>
        <taxon>Lysobacteraceae</taxon>
        <taxon>Luteimonas</taxon>
    </lineage>
</organism>
<sequence>MRTNADIARACFQAYADGDRAALDAVLAADLHFTSPLDNGIDLNTYLEICWPTQAEIVGFRFVRVVEHGDTVLLTYEQTRSDGSVGRNTEVLTIRDGLIHAVEVYFGWPVPHPAAPGTHLAAE</sequence>
<accession>A0ABU1XTG5</accession>